<protein>
    <submittedName>
        <fullName evidence="2">Uncharacterized protein</fullName>
    </submittedName>
</protein>
<keyword evidence="1" id="KW-0812">Transmembrane</keyword>
<evidence type="ECO:0000256" key="1">
    <source>
        <dbReference type="SAM" id="Phobius"/>
    </source>
</evidence>
<gene>
    <name evidence="2" type="ORF">FYC77_17465</name>
</gene>
<accession>A0A5D5AFV8</accession>
<evidence type="ECO:0000313" key="2">
    <source>
        <dbReference type="EMBL" id="TYT60698.1"/>
    </source>
</evidence>
<dbReference type="Proteomes" id="UP000324104">
    <property type="component" value="Unassembled WGS sequence"/>
</dbReference>
<reference evidence="2 3" key="1">
    <citation type="submission" date="2019-08" db="EMBL/GenBank/DDBJ databases">
        <title>Archaea genome.</title>
        <authorList>
            <person name="Kajale S."/>
            <person name="Shouche Y."/>
            <person name="Deshpande N."/>
            <person name="Sharma A."/>
        </authorList>
    </citation>
    <scope>NUCLEOTIDE SEQUENCE [LARGE SCALE GENOMIC DNA]</scope>
    <source>
        <strain evidence="2 3">ESP3B_9</strain>
    </source>
</reference>
<feature type="transmembrane region" description="Helical" evidence="1">
    <location>
        <begin position="7"/>
        <end position="26"/>
    </location>
</feature>
<organism evidence="2 3">
    <name type="scientific">Natrialba swarupiae</name>
    <dbReference type="NCBI Taxonomy" id="2448032"/>
    <lineage>
        <taxon>Archaea</taxon>
        <taxon>Methanobacteriati</taxon>
        <taxon>Methanobacteriota</taxon>
        <taxon>Stenosarchaea group</taxon>
        <taxon>Halobacteria</taxon>
        <taxon>Halobacteriales</taxon>
        <taxon>Natrialbaceae</taxon>
        <taxon>Natrialba</taxon>
    </lineage>
</organism>
<dbReference type="AlphaFoldDB" id="A0A5D5AFV8"/>
<keyword evidence="3" id="KW-1185">Reference proteome</keyword>
<keyword evidence="1" id="KW-0472">Membrane</keyword>
<name>A0A5D5AFV8_9EURY</name>
<evidence type="ECO:0000313" key="3">
    <source>
        <dbReference type="Proteomes" id="UP000324104"/>
    </source>
</evidence>
<keyword evidence="1" id="KW-1133">Transmembrane helix</keyword>
<dbReference type="EMBL" id="VTAW01000032">
    <property type="protein sequence ID" value="TYT60698.1"/>
    <property type="molecule type" value="Genomic_DNA"/>
</dbReference>
<comment type="caution">
    <text evidence="2">The sequence shown here is derived from an EMBL/GenBank/DDBJ whole genome shotgun (WGS) entry which is preliminary data.</text>
</comment>
<feature type="transmembrane region" description="Helical" evidence="1">
    <location>
        <begin position="38"/>
        <end position="58"/>
    </location>
</feature>
<sequence>MIERADAILAMIPMLAMSGFVVRSIVTTTGVGTGLLAVPLAPIGYFAAFGLIVGELFVGPVAERSSEEST</sequence>
<dbReference type="RefSeq" id="WP_149082780.1">
    <property type="nucleotide sequence ID" value="NZ_VTAW01000032.1"/>
</dbReference>
<proteinExistence type="predicted"/>